<dbReference type="PANTHER" id="PTHR45984:SF1">
    <property type="entry name" value="SPAG1 AXONEMAL DYNEIN ASSEMBLY FACTOR"/>
    <property type="match status" value="1"/>
</dbReference>
<protein>
    <submittedName>
        <fullName evidence="8">Uncharacterized protein LOC106457364</fullName>
    </submittedName>
</protein>
<comment type="subcellular location">
    <subcellularLocation>
        <location evidence="1">Cytoplasm</location>
    </subcellularLocation>
</comment>
<name>A0ABM1S5T5_LIMPO</name>
<evidence type="ECO:0000256" key="1">
    <source>
        <dbReference type="ARBA" id="ARBA00004496"/>
    </source>
</evidence>
<keyword evidence="2" id="KW-0963">Cytoplasm</keyword>
<evidence type="ECO:0000313" key="7">
    <source>
        <dbReference type="Proteomes" id="UP000694941"/>
    </source>
</evidence>
<dbReference type="RefSeq" id="XP_022238990.1">
    <property type="nucleotide sequence ID" value="XM_022383282.1"/>
</dbReference>
<proteinExistence type="predicted"/>
<keyword evidence="3" id="KW-0677">Repeat</keyword>
<organism evidence="7 8">
    <name type="scientific">Limulus polyphemus</name>
    <name type="common">Atlantic horseshoe crab</name>
    <dbReference type="NCBI Taxonomy" id="6850"/>
    <lineage>
        <taxon>Eukaryota</taxon>
        <taxon>Metazoa</taxon>
        <taxon>Ecdysozoa</taxon>
        <taxon>Arthropoda</taxon>
        <taxon>Chelicerata</taxon>
        <taxon>Merostomata</taxon>
        <taxon>Xiphosura</taxon>
        <taxon>Limulidae</taxon>
        <taxon>Limulus</taxon>
    </lineage>
</organism>
<keyword evidence="4 5" id="KW-0802">TPR repeat</keyword>
<dbReference type="Proteomes" id="UP000694941">
    <property type="component" value="Unplaced"/>
</dbReference>
<dbReference type="Pfam" id="PF13877">
    <property type="entry name" value="RPAP3_C"/>
    <property type="match status" value="1"/>
</dbReference>
<dbReference type="PANTHER" id="PTHR45984">
    <property type="entry name" value="RNA (RNA) POLYMERASE II ASSOCIATED PROTEIN HOMOLOG"/>
    <property type="match status" value="1"/>
</dbReference>
<evidence type="ECO:0000256" key="4">
    <source>
        <dbReference type="ARBA" id="ARBA00022803"/>
    </source>
</evidence>
<dbReference type="InterPro" id="IPR025986">
    <property type="entry name" value="RPAP3-like_C"/>
</dbReference>
<dbReference type="SMART" id="SM00028">
    <property type="entry name" value="TPR"/>
    <property type="match status" value="3"/>
</dbReference>
<feature type="repeat" description="TPR" evidence="5">
    <location>
        <begin position="275"/>
        <end position="308"/>
    </location>
</feature>
<evidence type="ECO:0000259" key="6">
    <source>
        <dbReference type="Pfam" id="PF13877"/>
    </source>
</evidence>
<sequence>MPIIDYNLREKLRIPIEHLDYSYIKKCENPKELENIIKVLRSGEEGHFPDLIKYCENQLLKVAPQSKLLRKAEPVVRLSNISQSQQNVLKNDLQAWEEEIKTSERKLQRITPHGISVAGVLPPVRNSCQVNNISRKEEDKKDKEVVSGLDSVKEKTSQEIKSYDCTVVNKENKKEIGKTNKGFSRSELSADVDIFYEGLSDEQKSFLAEKEKAKGNEAFRAHDYEEALIYFSRSIKIQPMLAAYNNRAQTNIKLRKYKDVLVDTNQVLSMEPKNIKALLRRGTAYKELGDMLKAKADFESVVELQPDSKVCQRLLTEVSKKLIPRSKPQGKRMVIEEFDGIETESVTVVTDHKEKSSARFNSKENVIIEELGEVDTKNVTVNIDQEILSPFKLDHDSQSNTKSVTLHEKGNIGSEAVFQPEIDYSEGVRDSATTIKSKHSTKEDLITVQKNLNQKSVETKIISNTEDPTPYQSKTILIEDIDSDPEEENFIVSLVNKWNNIPSGNQVNDALVTVAEQEDNNTNHHDSKWFPVNNFDKISVVRNTKAISESFTSIGSDNVSEIPESMEYQEIPEKSKKFGISTPLVQGEKTCQEMYLKSESGKHLSPYEYLHEWFSEKTGKTPSKAAAVLKHILPHEFPFILGNKVDGEMLSQIIMAFDYMRSHNDAGHAVNLLYYLCDVPRISTVALFLTENEKHVIRSLMQFMKDEENTIKTKVHQIFHLAQRDM</sequence>
<evidence type="ECO:0000313" key="8">
    <source>
        <dbReference type="RefSeq" id="XP_022238990.1"/>
    </source>
</evidence>
<evidence type="ECO:0000256" key="2">
    <source>
        <dbReference type="ARBA" id="ARBA00022490"/>
    </source>
</evidence>
<evidence type="ECO:0000256" key="5">
    <source>
        <dbReference type="PROSITE-ProRule" id="PRU00339"/>
    </source>
</evidence>
<dbReference type="InterPro" id="IPR011990">
    <property type="entry name" value="TPR-like_helical_dom_sf"/>
</dbReference>
<feature type="repeat" description="TPR" evidence="5">
    <location>
        <begin position="208"/>
        <end position="241"/>
    </location>
</feature>
<dbReference type="SUPFAM" id="SSF48452">
    <property type="entry name" value="TPR-like"/>
    <property type="match status" value="1"/>
</dbReference>
<dbReference type="Gene3D" id="1.25.40.10">
    <property type="entry name" value="Tetratricopeptide repeat domain"/>
    <property type="match status" value="1"/>
</dbReference>
<reference evidence="8" key="1">
    <citation type="submission" date="2025-08" db="UniProtKB">
        <authorList>
            <consortium name="RefSeq"/>
        </authorList>
    </citation>
    <scope>IDENTIFICATION</scope>
    <source>
        <tissue evidence="8">Muscle</tissue>
    </source>
</reference>
<dbReference type="InterPro" id="IPR051982">
    <property type="entry name" value="CiliaryAsmbly_MitoImport"/>
</dbReference>
<dbReference type="PROSITE" id="PS50005">
    <property type="entry name" value="TPR"/>
    <property type="match status" value="2"/>
</dbReference>
<gene>
    <name evidence="8" type="primary">LOC106457364</name>
</gene>
<evidence type="ECO:0000256" key="3">
    <source>
        <dbReference type="ARBA" id="ARBA00022737"/>
    </source>
</evidence>
<dbReference type="InterPro" id="IPR019734">
    <property type="entry name" value="TPR_rpt"/>
</dbReference>
<keyword evidence="7" id="KW-1185">Reference proteome</keyword>
<accession>A0ABM1S5T5</accession>
<dbReference type="Pfam" id="PF13181">
    <property type="entry name" value="TPR_8"/>
    <property type="match status" value="1"/>
</dbReference>
<feature type="domain" description="RNA-polymerase II-associated protein 3-like C-terminal" evidence="6">
    <location>
        <begin position="605"/>
        <end position="694"/>
    </location>
</feature>
<dbReference type="GeneID" id="106457364"/>